<organism evidence="2 3">
    <name type="scientific">Nocardioides caeni</name>
    <dbReference type="NCBI Taxonomy" id="574700"/>
    <lineage>
        <taxon>Bacteria</taxon>
        <taxon>Bacillati</taxon>
        <taxon>Actinomycetota</taxon>
        <taxon>Actinomycetes</taxon>
        <taxon>Propionibacteriales</taxon>
        <taxon>Nocardioidaceae</taxon>
        <taxon>Nocardioides</taxon>
    </lineage>
</organism>
<feature type="transmembrane region" description="Helical" evidence="1">
    <location>
        <begin position="60"/>
        <end position="77"/>
    </location>
</feature>
<name>A0A4S8NMC7_9ACTN</name>
<evidence type="ECO:0000256" key="1">
    <source>
        <dbReference type="SAM" id="Phobius"/>
    </source>
</evidence>
<dbReference type="AlphaFoldDB" id="A0A4S8NMC7"/>
<sequence>MSNSPSDIEREIEEARERLAGTIDQLLYRSHPKTIVGREVAAVKAHYVNAETGEPRTDNILKTVGAVVGVIAVIVVLRKVTSTD</sequence>
<proteinExistence type="predicted"/>
<dbReference type="OrthoDB" id="5149496at2"/>
<keyword evidence="1" id="KW-0812">Transmembrane</keyword>
<dbReference type="Proteomes" id="UP000307087">
    <property type="component" value="Unassembled WGS sequence"/>
</dbReference>
<dbReference type="RefSeq" id="WP_136560848.1">
    <property type="nucleotide sequence ID" value="NZ_BAABLS010000004.1"/>
</dbReference>
<reference evidence="2 3" key="1">
    <citation type="journal article" date="2009" name="Int. J. Syst. Evol. Microbiol.">
        <title>Nocardioides caeni sp. nov., isolated from wastewater.</title>
        <authorList>
            <person name="Yoon J.H."/>
            <person name="Kang S.J."/>
            <person name="Park S."/>
            <person name="Kim W."/>
            <person name="Oh T.K."/>
        </authorList>
    </citation>
    <scope>NUCLEOTIDE SEQUENCE [LARGE SCALE GENOMIC DNA]</scope>
    <source>
        <strain evidence="2 3">DSM 23134</strain>
    </source>
</reference>
<evidence type="ECO:0000313" key="3">
    <source>
        <dbReference type="Proteomes" id="UP000307087"/>
    </source>
</evidence>
<dbReference type="Pfam" id="PF12277">
    <property type="entry name" value="DUF3618"/>
    <property type="match status" value="1"/>
</dbReference>
<keyword evidence="3" id="KW-1185">Reference proteome</keyword>
<protein>
    <submittedName>
        <fullName evidence="2">DUF3618 domain-containing protein</fullName>
    </submittedName>
</protein>
<dbReference type="InterPro" id="IPR022062">
    <property type="entry name" value="DUF3618"/>
</dbReference>
<dbReference type="EMBL" id="STGW01000001">
    <property type="protein sequence ID" value="THV18133.1"/>
    <property type="molecule type" value="Genomic_DNA"/>
</dbReference>
<accession>A0A4S8NMC7</accession>
<gene>
    <name evidence="2" type="ORF">E9934_00275</name>
</gene>
<comment type="caution">
    <text evidence="2">The sequence shown here is derived from an EMBL/GenBank/DDBJ whole genome shotgun (WGS) entry which is preliminary data.</text>
</comment>
<keyword evidence="1" id="KW-1133">Transmembrane helix</keyword>
<keyword evidence="1" id="KW-0472">Membrane</keyword>
<evidence type="ECO:0000313" key="2">
    <source>
        <dbReference type="EMBL" id="THV18133.1"/>
    </source>
</evidence>